<accession>A0A1M6J2P8</accession>
<evidence type="ECO:0000256" key="2">
    <source>
        <dbReference type="ARBA" id="ARBA00022692"/>
    </source>
</evidence>
<reference evidence="7" key="1">
    <citation type="submission" date="2016-11" db="EMBL/GenBank/DDBJ databases">
        <authorList>
            <person name="Varghese N."/>
            <person name="Submissions S."/>
        </authorList>
    </citation>
    <scope>NUCLEOTIDE SEQUENCE [LARGE SCALE GENOMIC DNA]</scope>
    <source>
        <strain evidence="7">DSM 26349</strain>
    </source>
</reference>
<dbReference type="PANTHER" id="PTHR43847:SF1">
    <property type="entry name" value="BLL3993 PROTEIN"/>
    <property type="match status" value="1"/>
</dbReference>
<dbReference type="GO" id="GO:0008168">
    <property type="term" value="F:methyltransferase activity"/>
    <property type="evidence" value="ECO:0007669"/>
    <property type="project" value="UniProtKB-KW"/>
</dbReference>
<protein>
    <submittedName>
        <fullName evidence="6">Protein-S-isoprenylcysteine O-methyltransferase Ste14</fullName>
    </submittedName>
</protein>
<proteinExistence type="predicted"/>
<sequence length="140" mass="16296">MVLQFLLFIAFSFEIDSMAIIFPEVLFWFGVVIFVIGAFITITAALQLNFNLSPFPSPLPGSNLIENGVYKFIRHPIYTGLILSFFGFAIISDSGYRILITAVLFLLFYFKTIYEEKRLIEKFPRYLEYKSRSGRFFPWS</sequence>
<dbReference type="PANTHER" id="PTHR43847">
    <property type="entry name" value="BLL3993 PROTEIN"/>
    <property type="match status" value="1"/>
</dbReference>
<keyword evidence="7" id="KW-1185">Reference proteome</keyword>
<gene>
    <name evidence="6" type="ORF">SAMN04487908_11614</name>
</gene>
<dbReference type="STRING" id="797419.SAMN05216556_11652"/>
<evidence type="ECO:0000256" key="1">
    <source>
        <dbReference type="ARBA" id="ARBA00004127"/>
    </source>
</evidence>
<keyword evidence="6" id="KW-0489">Methyltransferase</keyword>
<evidence type="ECO:0000256" key="5">
    <source>
        <dbReference type="SAM" id="Phobius"/>
    </source>
</evidence>
<dbReference type="Gene3D" id="1.20.120.1630">
    <property type="match status" value="1"/>
</dbReference>
<evidence type="ECO:0000256" key="3">
    <source>
        <dbReference type="ARBA" id="ARBA00022989"/>
    </source>
</evidence>
<dbReference type="InterPro" id="IPR052527">
    <property type="entry name" value="Metal_cation-efflux_comp"/>
</dbReference>
<dbReference type="GO" id="GO:0032259">
    <property type="term" value="P:methylation"/>
    <property type="evidence" value="ECO:0007669"/>
    <property type="project" value="UniProtKB-KW"/>
</dbReference>
<keyword evidence="4 5" id="KW-0472">Membrane</keyword>
<dbReference type="Pfam" id="PF04191">
    <property type="entry name" value="PEMT"/>
    <property type="match status" value="1"/>
</dbReference>
<keyword evidence="2 5" id="KW-0812">Transmembrane</keyword>
<dbReference type="InterPro" id="IPR007318">
    <property type="entry name" value="Phopholipid_MeTrfase"/>
</dbReference>
<keyword evidence="6" id="KW-0808">Transferase</keyword>
<feature type="transmembrane region" description="Helical" evidence="5">
    <location>
        <begin position="27"/>
        <end position="52"/>
    </location>
</feature>
<dbReference type="GO" id="GO:0012505">
    <property type="term" value="C:endomembrane system"/>
    <property type="evidence" value="ECO:0007669"/>
    <property type="project" value="UniProtKB-SubCell"/>
</dbReference>
<organism evidence="6 7">
    <name type="scientific">Aequorivita viscosa</name>
    <dbReference type="NCBI Taxonomy" id="797419"/>
    <lineage>
        <taxon>Bacteria</taxon>
        <taxon>Pseudomonadati</taxon>
        <taxon>Bacteroidota</taxon>
        <taxon>Flavobacteriia</taxon>
        <taxon>Flavobacteriales</taxon>
        <taxon>Flavobacteriaceae</taxon>
        <taxon>Aequorivita</taxon>
    </lineage>
</organism>
<dbReference type="PROSITE" id="PS50244">
    <property type="entry name" value="S5A_REDUCTASE"/>
    <property type="match status" value="1"/>
</dbReference>
<keyword evidence="3 5" id="KW-1133">Transmembrane helix</keyword>
<evidence type="ECO:0000313" key="7">
    <source>
        <dbReference type="Proteomes" id="UP000184172"/>
    </source>
</evidence>
<dbReference type="Proteomes" id="UP000184172">
    <property type="component" value="Unassembled WGS sequence"/>
</dbReference>
<name>A0A1M6J2P8_9FLAO</name>
<evidence type="ECO:0000313" key="6">
    <source>
        <dbReference type="EMBL" id="SHJ40927.1"/>
    </source>
</evidence>
<dbReference type="AlphaFoldDB" id="A0A1M6J2P8"/>
<comment type="subcellular location">
    <subcellularLocation>
        <location evidence="1">Endomembrane system</location>
        <topology evidence="1">Multi-pass membrane protein</topology>
    </subcellularLocation>
</comment>
<feature type="transmembrane region" description="Helical" evidence="5">
    <location>
        <begin position="96"/>
        <end position="114"/>
    </location>
</feature>
<evidence type="ECO:0000256" key="4">
    <source>
        <dbReference type="ARBA" id="ARBA00023136"/>
    </source>
</evidence>
<dbReference type="EMBL" id="FQYV01000016">
    <property type="protein sequence ID" value="SHJ40927.1"/>
    <property type="molecule type" value="Genomic_DNA"/>
</dbReference>